<protein>
    <recommendedName>
        <fullName evidence="5">N-acetylneuraminate lyase</fullName>
        <ecNumber evidence="5">4.1.3.3</ecNumber>
    </recommendedName>
</protein>
<dbReference type="EC" id="4.1.3.3" evidence="5"/>
<evidence type="ECO:0000256" key="1">
    <source>
        <dbReference type="ARBA" id="ARBA00004496"/>
    </source>
</evidence>
<reference evidence="12" key="1">
    <citation type="submission" date="2019-08" db="EMBL/GenBank/DDBJ databases">
        <title>The genome of the North American firefly Photinus pyralis.</title>
        <authorList>
            <consortium name="Photinus pyralis genome working group"/>
            <person name="Fallon T.R."/>
            <person name="Sander Lower S.E."/>
            <person name="Weng J.-K."/>
        </authorList>
    </citation>
    <scope>NUCLEOTIDE SEQUENCE</scope>
    <source>
        <strain evidence="12">TRF0915ILg1</strain>
        <tissue evidence="12">Whole body</tissue>
    </source>
</reference>
<keyword evidence="8" id="KW-0704">Schiff base</keyword>
<keyword evidence="7" id="KW-0456">Lyase</keyword>
<dbReference type="Pfam" id="PF00701">
    <property type="entry name" value="DHDPS"/>
    <property type="match status" value="1"/>
</dbReference>
<dbReference type="GO" id="GO:0008747">
    <property type="term" value="F:N-acetylneuraminate lyase activity"/>
    <property type="evidence" value="ECO:0007669"/>
    <property type="project" value="UniProtKB-EC"/>
</dbReference>
<evidence type="ECO:0000256" key="3">
    <source>
        <dbReference type="ARBA" id="ARBA00006324"/>
    </source>
</evidence>
<evidence type="ECO:0000256" key="9">
    <source>
        <dbReference type="ARBA" id="ARBA00023277"/>
    </source>
</evidence>
<evidence type="ECO:0000313" key="13">
    <source>
        <dbReference type="Proteomes" id="UP000801492"/>
    </source>
</evidence>
<keyword evidence="13" id="KW-1185">Reference proteome</keyword>
<keyword evidence="9" id="KW-0119">Carbohydrate metabolism</keyword>
<comment type="pathway">
    <text evidence="2">Amino-sugar metabolism; N-acetylneuraminate degradation.</text>
</comment>
<comment type="subcellular location">
    <subcellularLocation>
        <location evidence="1">Cytoplasm</location>
    </subcellularLocation>
</comment>
<dbReference type="AlphaFoldDB" id="A0A8K0D9G4"/>
<dbReference type="Gene3D" id="3.20.20.70">
    <property type="entry name" value="Aldolase class I"/>
    <property type="match status" value="1"/>
</dbReference>
<comment type="caution">
    <text evidence="12">The sequence shown here is derived from an EMBL/GenBank/DDBJ whole genome shotgun (WGS) entry which is preliminary data.</text>
</comment>
<dbReference type="InterPro" id="IPR013785">
    <property type="entry name" value="Aldolase_TIM"/>
</dbReference>
<dbReference type="InterPro" id="IPR002220">
    <property type="entry name" value="DapA-like"/>
</dbReference>
<evidence type="ECO:0000313" key="12">
    <source>
        <dbReference type="EMBL" id="KAF2898792.1"/>
    </source>
</evidence>
<dbReference type="PANTHER" id="PTHR12128:SF21">
    <property type="entry name" value="N-ACETYLNEURAMINATE LYASE"/>
    <property type="match status" value="1"/>
</dbReference>
<comment type="subunit">
    <text evidence="4">Homotetramer.</text>
</comment>
<evidence type="ECO:0000256" key="8">
    <source>
        <dbReference type="ARBA" id="ARBA00023270"/>
    </source>
</evidence>
<feature type="region of interest" description="Disordered" evidence="11">
    <location>
        <begin position="35"/>
        <end position="75"/>
    </location>
</feature>
<evidence type="ECO:0000256" key="4">
    <source>
        <dbReference type="ARBA" id="ARBA00011881"/>
    </source>
</evidence>
<dbReference type="PANTHER" id="PTHR12128">
    <property type="entry name" value="DIHYDRODIPICOLINATE SYNTHASE"/>
    <property type="match status" value="1"/>
</dbReference>
<evidence type="ECO:0000256" key="10">
    <source>
        <dbReference type="ARBA" id="ARBA00044906"/>
    </source>
</evidence>
<organism evidence="12 13">
    <name type="scientific">Ignelater luminosus</name>
    <name type="common">Cucubano</name>
    <name type="synonym">Pyrophorus luminosus</name>
    <dbReference type="NCBI Taxonomy" id="2038154"/>
    <lineage>
        <taxon>Eukaryota</taxon>
        <taxon>Metazoa</taxon>
        <taxon>Ecdysozoa</taxon>
        <taxon>Arthropoda</taxon>
        <taxon>Hexapoda</taxon>
        <taxon>Insecta</taxon>
        <taxon>Pterygota</taxon>
        <taxon>Neoptera</taxon>
        <taxon>Endopterygota</taxon>
        <taxon>Coleoptera</taxon>
        <taxon>Polyphaga</taxon>
        <taxon>Elateriformia</taxon>
        <taxon>Elateroidea</taxon>
        <taxon>Elateridae</taxon>
        <taxon>Agrypninae</taxon>
        <taxon>Pyrophorini</taxon>
        <taxon>Ignelater</taxon>
    </lineage>
</organism>
<sequence>MEDVIEVYVRENDVDTKIDSQPQTIKDLFTEFKPSNNLIKDDSDDESDFRDDDDEFEPPPKQRRKGNKNEDGSPKKRMYLQKYRKEWENIPAYRPWLSESTLGNLYFYCKFCKNNNKCGRTEIDKHMTCRKHIRNSKVPQHRVQKKFTFRGLLCPVFTPFIRKDNDINYSIIPEYAKYLLSCGVTGILINDVLGEGMSLTPAERMKVTEEWVKACEQTKQHLMVQVGGAPLKEVQEMVRHAEKKKVGSILVLPDVYNKPKDHFDLMRYIKIVSDCATTVPLLYHHYPSYTGININMSKFLNDILGEIDSFVGIIYNDNNLNDAVSALQVNEDKFIVFMGSDEIMLGALACGFNSVLGSTLNFLPKVAQTIFDAIKIGNIRDAKKAQDLLKNVLEGAYRHGECLPAIKTVMNLLTPINVGPVREPLVPIWQDKVAKIKSELQLLKLMPANKISKE</sequence>
<comment type="catalytic activity">
    <reaction evidence="10">
        <text>aceneuramate = aldehydo-N-acetyl-D-mannosamine + pyruvate</text>
        <dbReference type="Rhea" id="RHEA:23296"/>
        <dbReference type="ChEBI" id="CHEBI:15361"/>
        <dbReference type="ChEBI" id="CHEBI:17122"/>
        <dbReference type="ChEBI" id="CHEBI:173083"/>
        <dbReference type="EC" id="4.1.3.3"/>
    </reaction>
</comment>
<evidence type="ECO:0000256" key="2">
    <source>
        <dbReference type="ARBA" id="ARBA00004878"/>
    </source>
</evidence>
<evidence type="ECO:0000256" key="5">
    <source>
        <dbReference type="ARBA" id="ARBA00012911"/>
    </source>
</evidence>
<evidence type="ECO:0000256" key="6">
    <source>
        <dbReference type="ARBA" id="ARBA00022490"/>
    </source>
</evidence>
<dbReference type="EMBL" id="VTPC01003258">
    <property type="protein sequence ID" value="KAF2898792.1"/>
    <property type="molecule type" value="Genomic_DNA"/>
</dbReference>
<dbReference type="Proteomes" id="UP000801492">
    <property type="component" value="Unassembled WGS sequence"/>
</dbReference>
<gene>
    <name evidence="12" type="ORF">ILUMI_07386</name>
</gene>
<accession>A0A8K0D9G4</accession>
<proteinExistence type="inferred from homology"/>
<dbReference type="OrthoDB" id="191315at2759"/>
<keyword evidence="6" id="KW-0963">Cytoplasm</keyword>
<feature type="compositionally biased region" description="Acidic residues" evidence="11">
    <location>
        <begin position="42"/>
        <end position="57"/>
    </location>
</feature>
<name>A0A8K0D9G4_IGNLU</name>
<dbReference type="SMART" id="SM01130">
    <property type="entry name" value="DHDPS"/>
    <property type="match status" value="1"/>
</dbReference>
<evidence type="ECO:0000256" key="7">
    <source>
        <dbReference type="ARBA" id="ARBA00023239"/>
    </source>
</evidence>
<dbReference type="SUPFAM" id="SSF51569">
    <property type="entry name" value="Aldolase"/>
    <property type="match status" value="1"/>
</dbReference>
<evidence type="ECO:0000256" key="11">
    <source>
        <dbReference type="SAM" id="MobiDB-lite"/>
    </source>
</evidence>
<comment type="similarity">
    <text evidence="3">Belongs to the DapA family. NanA subfamily.</text>
</comment>
<dbReference type="GO" id="GO:0005737">
    <property type="term" value="C:cytoplasm"/>
    <property type="evidence" value="ECO:0007669"/>
    <property type="project" value="UniProtKB-SubCell"/>
</dbReference>